<sequence>MNRSLIKILLSSLFVFVLVTFAMSQAAPPPPPSAAPSGPVGVPIDGGLGLLAAAGIGYGATRYRKFQKSKNNKA</sequence>
<evidence type="ECO:0000256" key="2">
    <source>
        <dbReference type="SAM" id="SignalP"/>
    </source>
</evidence>
<keyword evidence="4" id="KW-1185">Reference proteome</keyword>
<gene>
    <name evidence="3" type="ORF">ACHKAR_17710</name>
</gene>
<keyword evidence="1" id="KW-1133">Transmembrane helix</keyword>
<proteinExistence type="predicted"/>
<dbReference type="EMBL" id="JBIPKE010000019">
    <property type="protein sequence ID" value="MFH6985294.1"/>
    <property type="molecule type" value="Genomic_DNA"/>
</dbReference>
<keyword evidence="1" id="KW-0472">Membrane</keyword>
<feature type="transmembrane region" description="Helical" evidence="1">
    <location>
        <begin position="42"/>
        <end position="60"/>
    </location>
</feature>
<name>A0ABW7NG95_9BACT</name>
<keyword evidence="1" id="KW-0812">Transmembrane</keyword>
<dbReference type="Proteomes" id="UP001610063">
    <property type="component" value="Unassembled WGS sequence"/>
</dbReference>
<feature type="chain" id="PRO_5046874436" evidence="2">
    <location>
        <begin position="27"/>
        <end position="74"/>
    </location>
</feature>
<evidence type="ECO:0000256" key="1">
    <source>
        <dbReference type="SAM" id="Phobius"/>
    </source>
</evidence>
<organism evidence="3 4">
    <name type="scientific">Marinoscillum luteum</name>
    <dbReference type="NCBI Taxonomy" id="861051"/>
    <lineage>
        <taxon>Bacteria</taxon>
        <taxon>Pseudomonadati</taxon>
        <taxon>Bacteroidota</taxon>
        <taxon>Cytophagia</taxon>
        <taxon>Cytophagales</taxon>
        <taxon>Reichenbachiellaceae</taxon>
        <taxon>Marinoscillum</taxon>
    </lineage>
</organism>
<evidence type="ECO:0000313" key="3">
    <source>
        <dbReference type="EMBL" id="MFH6985294.1"/>
    </source>
</evidence>
<reference evidence="3 4" key="1">
    <citation type="journal article" date="2013" name="Int. J. Syst. Evol. Microbiol.">
        <title>Marinoscillum luteum sp. nov., isolated from marine sediment.</title>
        <authorList>
            <person name="Cha I.T."/>
            <person name="Park S.J."/>
            <person name="Kim S.J."/>
            <person name="Kim J.G."/>
            <person name="Jung M.Y."/>
            <person name="Shin K.S."/>
            <person name="Kwon K.K."/>
            <person name="Yang S.H."/>
            <person name="Seo Y.S."/>
            <person name="Rhee S.K."/>
        </authorList>
    </citation>
    <scope>NUCLEOTIDE SEQUENCE [LARGE SCALE GENOMIC DNA]</scope>
    <source>
        <strain evidence="3 4">KCTC 23939</strain>
    </source>
</reference>
<dbReference type="NCBIfam" id="NF046080">
    <property type="entry name" value="PID_CTERM"/>
    <property type="match status" value="1"/>
</dbReference>
<accession>A0ABW7NG95</accession>
<dbReference type="InterPro" id="IPR058207">
    <property type="entry name" value="PID_CTERM"/>
</dbReference>
<comment type="caution">
    <text evidence="3">The sequence shown here is derived from an EMBL/GenBank/DDBJ whole genome shotgun (WGS) entry which is preliminary data.</text>
</comment>
<dbReference type="RefSeq" id="WP_395418780.1">
    <property type="nucleotide sequence ID" value="NZ_JBIPKE010000019.1"/>
</dbReference>
<keyword evidence="2" id="KW-0732">Signal</keyword>
<feature type="signal peptide" evidence="2">
    <location>
        <begin position="1"/>
        <end position="26"/>
    </location>
</feature>
<protein>
    <submittedName>
        <fullName evidence="3">PID-CTERM protein-sorting domain-containing protein</fullName>
    </submittedName>
</protein>
<evidence type="ECO:0000313" key="4">
    <source>
        <dbReference type="Proteomes" id="UP001610063"/>
    </source>
</evidence>